<keyword evidence="1" id="KW-0472">Membrane</keyword>
<keyword evidence="4" id="KW-1185">Reference proteome</keyword>
<proteinExistence type="predicted"/>
<evidence type="ECO:0000313" key="4">
    <source>
        <dbReference type="Proteomes" id="UP000250088"/>
    </source>
</evidence>
<sequence length="530" mass="58177">MAVLLVSSMFAAPVAASDGSGDCLYEQIGIPWFSCQPDDPVEVTQDETIMHSMATSEAESMDAHYTTLDNQLEDTGTIASLEARHAIAESWENGESESEAYQNALEAIRDYYAVHQENHIEVKSKQLVQLSNTAHAAQEDDDIMNRWVSVDDAGDLWNSNDHYVTDGTAPAQAELVNGETHNYTTARVVFDSDAGGCWDGLTGTFNFSTLDTDYWTYNSNYKLSAQDTLGGDDCSERSPGTYGKFVIPNVGDVEDGGLPSETVFDHSDWLERWEDIEQQSDQVVSNYDTQFVSDLYAELDAGNLDPEDVRGAEGMARHLSGDSEVTEQRFQMALMQMSGMNNPDLAGTSSMTVEYDGHTEIEFEGTEGDSRVPVYSGHVEAEYDGLLFANDVPEGGFETNQTYATGEVNTTDTDLEAVDGGVQMFDVETGETTHFYNGTFEVTEMYDADGNEVETVEWEQPKYDTYDASEFADYIEEVQELREEIDSYYAEAHGGGGGGEGIDMDTDTLLMGGALLVVLSLLMAYAGGRD</sequence>
<protein>
    <recommendedName>
        <fullName evidence="2">Envelope protein N-terminal domain-containing protein</fullName>
    </recommendedName>
</protein>
<evidence type="ECO:0000256" key="1">
    <source>
        <dbReference type="SAM" id="Phobius"/>
    </source>
</evidence>
<reference evidence="4" key="1">
    <citation type="submission" date="2017-02" db="EMBL/GenBank/DDBJ databases">
        <title>Natronthermophilus aegyptiacus gen. nov.,sp. nov., an aerobic, extremely halophilic alkalithermophilic archaeon isolated from the athalassohaline Wadi An Natrun, Egypt.</title>
        <authorList>
            <person name="Zhao B."/>
        </authorList>
    </citation>
    <scope>NUCLEOTIDE SEQUENCE [LARGE SCALE GENOMIC DNA]</scope>
    <source>
        <strain evidence="4">JW/NM-HA 15</strain>
    </source>
</reference>
<accession>A0A2Z2HVS4</accession>
<dbReference type="AlphaFoldDB" id="A0A2Z2HVS4"/>
<name>A0A2Z2HVS4_9EURY</name>
<feature type="transmembrane region" description="Helical" evidence="1">
    <location>
        <begin position="509"/>
        <end position="528"/>
    </location>
</feature>
<feature type="domain" description="Envelope protein N-terminal" evidence="2">
    <location>
        <begin position="34"/>
        <end position="339"/>
    </location>
</feature>
<keyword evidence="1" id="KW-1133">Transmembrane helix</keyword>
<dbReference type="Proteomes" id="UP000250088">
    <property type="component" value="Chromosome"/>
</dbReference>
<keyword evidence="1" id="KW-0812">Transmembrane</keyword>
<dbReference type="InterPro" id="IPR058677">
    <property type="entry name" value="ORF4_N"/>
</dbReference>
<dbReference type="KEGG" id="naj:B1756_17890"/>
<evidence type="ECO:0000313" key="3">
    <source>
        <dbReference type="EMBL" id="ARS91406.1"/>
    </source>
</evidence>
<dbReference type="Pfam" id="PF26255">
    <property type="entry name" value="Viral_env_HRPV"/>
    <property type="match status" value="1"/>
</dbReference>
<evidence type="ECO:0000259" key="2">
    <source>
        <dbReference type="Pfam" id="PF26255"/>
    </source>
</evidence>
<organism evidence="3 4">
    <name type="scientific">Natrarchaeobaculum aegyptiacum</name>
    <dbReference type="NCBI Taxonomy" id="745377"/>
    <lineage>
        <taxon>Archaea</taxon>
        <taxon>Methanobacteriati</taxon>
        <taxon>Methanobacteriota</taxon>
        <taxon>Stenosarchaea group</taxon>
        <taxon>Halobacteria</taxon>
        <taxon>Halobacteriales</taxon>
        <taxon>Natrialbaceae</taxon>
        <taxon>Natrarchaeobaculum</taxon>
    </lineage>
</organism>
<dbReference type="EMBL" id="CP019893">
    <property type="protein sequence ID" value="ARS91406.1"/>
    <property type="molecule type" value="Genomic_DNA"/>
</dbReference>
<gene>
    <name evidence="3" type="ORF">B1756_17890</name>
</gene>